<protein>
    <recommendedName>
        <fullName evidence="6">Lipoprotein</fullName>
    </recommendedName>
</protein>
<keyword evidence="5 6" id="KW-0449">Lipoprotein</keyword>
<dbReference type="SUPFAM" id="SSF53850">
    <property type="entry name" value="Periplasmic binding protein-like II"/>
    <property type="match status" value="1"/>
</dbReference>
<dbReference type="PANTHER" id="PTHR30429:SF0">
    <property type="entry name" value="METHIONINE-BINDING LIPOPROTEIN METQ"/>
    <property type="match status" value="1"/>
</dbReference>
<evidence type="ECO:0000256" key="5">
    <source>
        <dbReference type="ARBA" id="ARBA00023288"/>
    </source>
</evidence>
<evidence type="ECO:0000256" key="6">
    <source>
        <dbReference type="PIRNR" id="PIRNR002854"/>
    </source>
</evidence>
<reference evidence="9 10" key="1">
    <citation type="submission" date="2020-04" db="EMBL/GenBank/DDBJ databases">
        <authorList>
            <person name="Hitch T.C.A."/>
            <person name="Wylensek D."/>
            <person name="Clavel T."/>
        </authorList>
    </citation>
    <scope>NUCLEOTIDE SEQUENCE [LARGE SCALE GENOMIC DNA]</scope>
    <source>
        <strain evidence="9 10">PG-130-P53-12</strain>
    </source>
</reference>
<dbReference type="EMBL" id="JABAFA010000054">
    <property type="protein sequence ID" value="NMD99755.1"/>
    <property type="molecule type" value="Genomic_DNA"/>
</dbReference>
<dbReference type="InterPro" id="IPR004872">
    <property type="entry name" value="Lipoprotein_NlpA"/>
</dbReference>
<dbReference type="RefSeq" id="WP_170077975.1">
    <property type="nucleotide sequence ID" value="NZ_JABAFA010000054.1"/>
</dbReference>
<accession>A0A848BCZ1</accession>
<keyword evidence="4" id="KW-0564">Palmitate</keyword>
<feature type="chain" id="PRO_5039039568" description="Lipoprotein" evidence="8">
    <location>
        <begin position="20"/>
        <end position="277"/>
    </location>
</feature>
<keyword evidence="3" id="KW-0472">Membrane</keyword>
<feature type="signal peptide" evidence="8">
    <location>
        <begin position="1"/>
        <end position="19"/>
    </location>
</feature>
<keyword evidence="2 8" id="KW-0732">Signal</keyword>
<evidence type="ECO:0000313" key="10">
    <source>
        <dbReference type="Proteomes" id="UP000543804"/>
    </source>
</evidence>
<feature type="lipid moiety-binding region" description="S-diacylglycerol cysteine" evidence="7">
    <location>
        <position position="21"/>
    </location>
</feature>
<evidence type="ECO:0000256" key="8">
    <source>
        <dbReference type="SAM" id="SignalP"/>
    </source>
</evidence>
<evidence type="ECO:0000256" key="3">
    <source>
        <dbReference type="ARBA" id="ARBA00023136"/>
    </source>
</evidence>
<dbReference type="PROSITE" id="PS51257">
    <property type="entry name" value="PROKAR_LIPOPROTEIN"/>
    <property type="match status" value="1"/>
</dbReference>
<evidence type="ECO:0000256" key="7">
    <source>
        <dbReference type="PIRSR" id="PIRSR002854-1"/>
    </source>
</evidence>
<evidence type="ECO:0000313" key="9">
    <source>
        <dbReference type="EMBL" id="NMD99755.1"/>
    </source>
</evidence>
<comment type="subcellular location">
    <subcellularLocation>
        <location evidence="1">Membrane</location>
        <topology evidence="1">Lipid-anchor</topology>
    </subcellularLocation>
</comment>
<proteinExistence type="inferred from homology"/>
<keyword evidence="10" id="KW-1185">Reference proteome</keyword>
<sequence>MKKVFALIAALAFSALALAGCGSQQSASSGASSVASGAKTLKVGATAVPHAEILEAAKPLLEKEGITLEIVEFNDYVQPNLALNDKELDANFFQHEPYLKNFMDEHKEVKLKNAAGIHIEPMGVYSKKIKKLDELKDGATIAIPNDPTNGGRSLLLLEKAGIIKLKEGVGEKATVGDIAENKKNIKFQEVEAAQVPRTLDDVDAAVINSNFAMQVNLDPTKDAMFIEDSTSPYVNIIAVREGDENRPEIQALIKVLHSDEIKQFITEKYKGAVVPAF</sequence>
<organism evidence="9 10">
    <name type="scientific">Selenomonas bovis</name>
    <dbReference type="NCBI Taxonomy" id="416586"/>
    <lineage>
        <taxon>Bacteria</taxon>
        <taxon>Bacillati</taxon>
        <taxon>Bacillota</taxon>
        <taxon>Negativicutes</taxon>
        <taxon>Selenomonadales</taxon>
        <taxon>Selenomonadaceae</taxon>
        <taxon>Selenomonas</taxon>
    </lineage>
</organism>
<comment type="similarity">
    <text evidence="6">Belongs to the nlpA lipoprotein family.</text>
</comment>
<dbReference type="PANTHER" id="PTHR30429">
    <property type="entry name" value="D-METHIONINE-BINDING LIPOPROTEIN METQ"/>
    <property type="match status" value="1"/>
</dbReference>
<dbReference type="GO" id="GO:0016020">
    <property type="term" value="C:membrane"/>
    <property type="evidence" value="ECO:0007669"/>
    <property type="project" value="UniProtKB-SubCell"/>
</dbReference>
<evidence type="ECO:0000256" key="2">
    <source>
        <dbReference type="ARBA" id="ARBA00022729"/>
    </source>
</evidence>
<comment type="caution">
    <text evidence="9">The sequence shown here is derived from an EMBL/GenBank/DDBJ whole genome shotgun (WGS) entry which is preliminary data.</text>
</comment>
<dbReference type="NCBIfam" id="TIGR00363">
    <property type="entry name" value="MetQ/NlpA family lipoprotein"/>
    <property type="match status" value="1"/>
</dbReference>
<gene>
    <name evidence="9" type="ORF">HF878_09870</name>
</gene>
<dbReference type="PIRSF" id="PIRSF002854">
    <property type="entry name" value="MetQ"/>
    <property type="match status" value="1"/>
</dbReference>
<dbReference type="AlphaFoldDB" id="A0A848BCZ1"/>
<dbReference type="CDD" id="cd13597">
    <property type="entry name" value="PBP2_lipoprotein_Tp32"/>
    <property type="match status" value="1"/>
</dbReference>
<dbReference type="Pfam" id="PF03180">
    <property type="entry name" value="Lipoprotein_9"/>
    <property type="match status" value="1"/>
</dbReference>
<dbReference type="Gene3D" id="3.40.190.10">
    <property type="entry name" value="Periplasmic binding protein-like II"/>
    <property type="match status" value="2"/>
</dbReference>
<evidence type="ECO:0000256" key="4">
    <source>
        <dbReference type="ARBA" id="ARBA00023139"/>
    </source>
</evidence>
<dbReference type="Proteomes" id="UP000543804">
    <property type="component" value="Unassembled WGS sequence"/>
</dbReference>
<evidence type="ECO:0000256" key="1">
    <source>
        <dbReference type="ARBA" id="ARBA00004635"/>
    </source>
</evidence>
<name>A0A848BCZ1_9FIRM</name>